<proteinExistence type="predicted"/>
<protein>
    <submittedName>
        <fullName evidence="1">Uncharacterized protein</fullName>
    </submittedName>
</protein>
<gene>
    <name evidence="1" type="ORF">TAV2_LOCUS25588</name>
</gene>
<sequence>MCYGDSHVQIQVLKLKNIYGTSKNKVAVNLQCSKSSSIMESRMFLPLQCVRMLTVLLMVRWFPNIVWIDWT</sequence>
<evidence type="ECO:0000313" key="1">
    <source>
        <dbReference type="EMBL" id="CAH2079431.1"/>
    </source>
</evidence>
<dbReference type="EMBL" id="OU466863">
    <property type="protein sequence ID" value="CAH2079431.1"/>
    <property type="molecule type" value="Genomic_DNA"/>
</dbReference>
<dbReference type="Proteomes" id="UP000836841">
    <property type="component" value="Chromosome 7"/>
</dbReference>
<organism evidence="1 2">
    <name type="scientific">Thlaspi arvense</name>
    <name type="common">Field penny-cress</name>
    <dbReference type="NCBI Taxonomy" id="13288"/>
    <lineage>
        <taxon>Eukaryota</taxon>
        <taxon>Viridiplantae</taxon>
        <taxon>Streptophyta</taxon>
        <taxon>Embryophyta</taxon>
        <taxon>Tracheophyta</taxon>
        <taxon>Spermatophyta</taxon>
        <taxon>Magnoliopsida</taxon>
        <taxon>eudicotyledons</taxon>
        <taxon>Gunneridae</taxon>
        <taxon>Pentapetalae</taxon>
        <taxon>rosids</taxon>
        <taxon>malvids</taxon>
        <taxon>Brassicales</taxon>
        <taxon>Brassicaceae</taxon>
        <taxon>Thlaspideae</taxon>
        <taxon>Thlaspi</taxon>
    </lineage>
</organism>
<keyword evidence="2" id="KW-1185">Reference proteome</keyword>
<reference evidence="1 2" key="1">
    <citation type="submission" date="2022-03" db="EMBL/GenBank/DDBJ databases">
        <authorList>
            <person name="Nunn A."/>
            <person name="Chopra R."/>
            <person name="Nunn A."/>
            <person name="Contreras Garrido A."/>
        </authorList>
    </citation>
    <scope>NUCLEOTIDE SEQUENCE [LARGE SCALE GENOMIC DNA]</scope>
</reference>
<accession>A0AAU9T5F5</accession>
<evidence type="ECO:0000313" key="2">
    <source>
        <dbReference type="Proteomes" id="UP000836841"/>
    </source>
</evidence>
<name>A0AAU9T5F5_THLAR</name>
<feature type="non-terminal residue" evidence="1">
    <location>
        <position position="1"/>
    </location>
</feature>
<dbReference type="AlphaFoldDB" id="A0AAU9T5F5"/>